<dbReference type="SUPFAM" id="SSF53474">
    <property type="entry name" value="alpha/beta-Hydrolases"/>
    <property type="match status" value="1"/>
</dbReference>
<name>A0A1B6BZ41_9HEMI</name>
<evidence type="ECO:0000313" key="5">
    <source>
        <dbReference type="EMBL" id="JAS06528.1"/>
    </source>
</evidence>
<dbReference type="PANTHER" id="PTHR12277:SF81">
    <property type="entry name" value="PROTEIN ABHD13"/>
    <property type="match status" value="1"/>
</dbReference>
<dbReference type="GO" id="GO:0008474">
    <property type="term" value="F:palmitoyl-(protein) hydrolase activity"/>
    <property type="evidence" value="ECO:0007669"/>
    <property type="project" value="TreeGrafter"/>
</dbReference>
<gene>
    <name evidence="5" type="ORF">g.13583</name>
</gene>
<dbReference type="EMBL" id="GEDC01030770">
    <property type="protein sequence ID" value="JAS06528.1"/>
    <property type="molecule type" value="Transcribed_RNA"/>
</dbReference>
<dbReference type="InterPro" id="IPR029058">
    <property type="entry name" value="AB_hydrolase_fold"/>
</dbReference>
<organism evidence="5">
    <name type="scientific">Clastoptera arizonana</name>
    <name type="common">Arizona spittle bug</name>
    <dbReference type="NCBI Taxonomy" id="38151"/>
    <lineage>
        <taxon>Eukaryota</taxon>
        <taxon>Metazoa</taxon>
        <taxon>Ecdysozoa</taxon>
        <taxon>Arthropoda</taxon>
        <taxon>Hexapoda</taxon>
        <taxon>Insecta</taxon>
        <taxon>Pterygota</taxon>
        <taxon>Neoptera</taxon>
        <taxon>Paraneoptera</taxon>
        <taxon>Hemiptera</taxon>
        <taxon>Auchenorrhyncha</taxon>
        <taxon>Cercopoidea</taxon>
        <taxon>Clastopteridae</taxon>
        <taxon>Clastoptera</taxon>
    </lineage>
</organism>
<dbReference type="GO" id="GO:0016020">
    <property type="term" value="C:membrane"/>
    <property type="evidence" value="ECO:0007669"/>
    <property type="project" value="TreeGrafter"/>
</dbReference>
<evidence type="ECO:0000256" key="2">
    <source>
        <dbReference type="ARBA" id="ARBA00042701"/>
    </source>
</evidence>
<dbReference type="Pfam" id="PF00561">
    <property type="entry name" value="Abhydrolase_1"/>
    <property type="match status" value="1"/>
</dbReference>
<protein>
    <recommendedName>
        <fullName evidence="1">Protein ABHD13</fullName>
    </recommendedName>
    <alternativeName>
        <fullName evidence="2">Alpha/beta hydrolase domain-containing protein 13</fullName>
    </alternativeName>
</protein>
<dbReference type="InterPro" id="IPR000073">
    <property type="entry name" value="AB_hydrolase_1"/>
</dbReference>
<reference evidence="5" key="1">
    <citation type="submission" date="2015-12" db="EMBL/GenBank/DDBJ databases">
        <title>De novo transcriptome assembly of four potential Pierce s Disease insect vectors from Arizona vineyards.</title>
        <authorList>
            <person name="Tassone E.E."/>
        </authorList>
    </citation>
    <scope>NUCLEOTIDE SEQUENCE</scope>
</reference>
<keyword evidence="3" id="KW-1133">Transmembrane helix</keyword>
<sequence>MRVRLHMNSRITKVSKCLAPLAMKCWAFSGPAVFTLLLFYWVYGGILAFSLLCFAITGVLYHKQDSLLYHPDDSFQSRIFVPTPSIVGLPYENIYLKSEDGTVIHVYFIKQEGNNFTNALTIIYFHGNAGNIGHRLRNASQLYHQLKCNLLMVEYRGYGLSQGSPSEEGLYMDARAATDYLFSRQDINHKKIVVFGRSLGGAVAVDLVARPEYGSKIWCLLLENTFTSIPEMAYSLFRWHVLKSVPNMFYKNQYMSNWKVKSILVPTYFISGLSDNLVPSAMMTELHSKCASQHKQIIQIVGGTHNDTWTCPGYYGNIMKFLKSVEQYQPNPSITFSCIKDV</sequence>
<dbReference type="Gene3D" id="3.40.50.1820">
    <property type="entry name" value="alpha/beta hydrolase"/>
    <property type="match status" value="1"/>
</dbReference>
<keyword evidence="3" id="KW-0472">Membrane</keyword>
<feature type="domain" description="AB hydrolase-1" evidence="4">
    <location>
        <begin position="122"/>
        <end position="228"/>
    </location>
</feature>
<accession>A0A1B6BZ41</accession>
<evidence type="ECO:0000259" key="4">
    <source>
        <dbReference type="Pfam" id="PF00561"/>
    </source>
</evidence>
<dbReference type="AlphaFoldDB" id="A0A1B6BZ41"/>
<proteinExistence type="predicted"/>
<evidence type="ECO:0000256" key="1">
    <source>
        <dbReference type="ARBA" id="ARBA00040125"/>
    </source>
</evidence>
<feature type="transmembrane region" description="Helical" evidence="3">
    <location>
        <begin position="37"/>
        <end position="61"/>
    </location>
</feature>
<dbReference type="PANTHER" id="PTHR12277">
    <property type="entry name" value="ALPHA/BETA HYDROLASE DOMAIN-CONTAINING PROTEIN"/>
    <property type="match status" value="1"/>
</dbReference>
<keyword evidence="3" id="KW-0812">Transmembrane</keyword>
<evidence type="ECO:0000256" key="3">
    <source>
        <dbReference type="SAM" id="Phobius"/>
    </source>
</evidence>